<sequence length="59" mass="6574">MDIFMIFKITTPIIEPTEGSPHQASVSLSHLIGSLSPFASYLSAFPRFFSIKARCSYSF</sequence>
<protein>
    <submittedName>
        <fullName evidence="1">Uncharacterized protein</fullName>
    </submittedName>
</protein>
<proteinExistence type="predicted"/>
<organism evidence="1 2">
    <name type="scientific">Vibrio hepatarius</name>
    <dbReference type="NCBI Taxonomy" id="171383"/>
    <lineage>
        <taxon>Bacteria</taxon>
        <taxon>Pseudomonadati</taxon>
        <taxon>Pseudomonadota</taxon>
        <taxon>Gammaproteobacteria</taxon>
        <taxon>Vibrionales</taxon>
        <taxon>Vibrionaceae</taxon>
        <taxon>Vibrio</taxon>
        <taxon>Vibrio oreintalis group</taxon>
    </lineage>
</organism>
<dbReference type="AlphaFoldDB" id="A0A0M0I1T9"/>
<comment type="caution">
    <text evidence="1">The sequence shown here is derived from an EMBL/GenBank/DDBJ whole genome shotgun (WGS) entry which is preliminary data.</text>
</comment>
<dbReference type="PATRIC" id="fig|171383.3.peg.1506"/>
<keyword evidence="2" id="KW-1185">Reference proteome</keyword>
<name>A0A0M0I1T9_9VIBR</name>
<accession>A0A0M0I1T9</accession>
<dbReference type="Proteomes" id="UP000037530">
    <property type="component" value="Unassembled WGS sequence"/>
</dbReference>
<gene>
    <name evidence="1" type="ORF">AKJ31_07320</name>
</gene>
<reference evidence="2" key="1">
    <citation type="submission" date="2015-08" db="EMBL/GenBank/DDBJ databases">
        <title>Vibrio galatheae sp. nov., a novel member of the Vibrionaceae family isolated from the Solomon Islands.</title>
        <authorList>
            <person name="Giubergia S."/>
            <person name="Machado H."/>
            <person name="Mateiu R.V."/>
            <person name="Gram L."/>
        </authorList>
    </citation>
    <scope>NUCLEOTIDE SEQUENCE [LARGE SCALE GENOMIC DNA]</scope>
    <source>
        <strain evidence="2">DSM 19134</strain>
    </source>
</reference>
<evidence type="ECO:0000313" key="2">
    <source>
        <dbReference type="Proteomes" id="UP000037530"/>
    </source>
</evidence>
<dbReference type="EMBL" id="LHPI01000004">
    <property type="protein sequence ID" value="KOO08290.1"/>
    <property type="molecule type" value="Genomic_DNA"/>
</dbReference>
<dbReference type="STRING" id="171383.AKJ31_07320"/>
<evidence type="ECO:0000313" key="1">
    <source>
        <dbReference type="EMBL" id="KOO08290.1"/>
    </source>
</evidence>